<dbReference type="Pfam" id="PF00583">
    <property type="entry name" value="Acetyltransf_1"/>
    <property type="match status" value="1"/>
</dbReference>
<dbReference type="CDD" id="cd04301">
    <property type="entry name" value="NAT_SF"/>
    <property type="match status" value="1"/>
</dbReference>
<dbReference type="SUPFAM" id="SSF55729">
    <property type="entry name" value="Acyl-CoA N-acyltransferases (Nat)"/>
    <property type="match status" value="1"/>
</dbReference>
<dbReference type="EMBL" id="LWBS01000086">
    <property type="protein sequence ID" value="OAP95949.1"/>
    <property type="molecule type" value="Genomic_DNA"/>
</dbReference>
<dbReference type="Gene3D" id="3.40.630.30">
    <property type="match status" value="1"/>
</dbReference>
<keyword evidence="2" id="KW-0012">Acyltransferase</keyword>
<evidence type="ECO:0000256" key="1">
    <source>
        <dbReference type="ARBA" id="ARBA00022679"/>
    </source>
</evidence>
<name>A0A179BWL0_RHILE</name>
<dbReference type="PANTHER" id="PTHR43420">
    <property type="entry name" value="ACETYLTRANSFERASE"/>
    <property type="match status" value="1"/>
</dbReference>
<comment type="caution">
    <text evidence="4">The sequence shown here is derived from an EMBL/GenBank/DDBJ whole genome shotgun (WGS) entry which is preliminary data.</text>
</comment>
<evidence type="ECO:0000256" key="2">
    <source>
        <dbReference type="ARBA" id="ARBA00023315"/>
    </source>
</evidence>
<protein>
    <submittedName>
        <fullName evidence="4">Acetyltransferase</fullName>
    </submittedName>
</protein>
<proteinExistence type="predicted"/>
<feature type="domain" description="N-acetyltransferase" evidence="3">
    <location>
        <begin position="2"/>
        <end position="166"/>
    </location>
</feature>
<evidence type="ECO:0000259" key="3">
    <source>
        <dbReference type="PROSITE" id="PS51186"/>
    </source>
</evidence>
<dbReference type="PROSITE" id="PS51186">
    <property type="entry name" value="GNAT"/>
    <property type="match status" value="1"/>
</dbReference>
<evidence type="ECO:0000313" key="4">
    <source>
        <dbReference type="EMBL" id="OAP95949.1"/>
    </source>
</evidence>
<dbReference type="AlphaFoldDB" id="A0A179BWL0"/>
<dbReference type="GO" id="GO:0016747">
    <property type="term" value="F:acyltransferase activity, transferring groups other than amino-acyl groups"/>
    <property type="evidence" value="ECO:0007669"/>
    <property type="project" value="InterPro"/>
</dbReference>
<dbReference type="InterPro" id="IPR016181">
    <property type="entry name" value="Acyl_CoA_acyltransferase"/>
</dbReference>
<dbReference type="InterPro" id="IPR000182">
    <property type="entry name" value="GNAT_dom"/>
</dbReference>
<reference evidence="4" key="1">
    <citation type="submission" date="2016-04" db="EMBL/GenBank/DDBJ databases">
        <title>Fast-growing isolate from the root nodules of Vavilovia formosa.</title>
        <authorList>
            <person name="Kimeklis A."/>
            <person name="Safronova V."/>
            <person name="Belimov A."/>
            <person name="Andronov E."/>
        </authorList>
    </citation>
    <scope>NUCLEOTIDE SEQUENCE [LARGE SCALE GENOMIC DNA]</scope>
    <source>
        <strain evidence="4">Vaf-46</strain>
    </source>
</reference>
<gene>
    <name evidence="4" type="ORF">A4U53_16530</name>
</gene>
<dbReference type="InterPro" id="IPR050680">
    <property type="entry name" value="YpeA/RimI_acetyltransf"/>
</dbReference>
<keyword evidence="1 4" id="KW-0808">Transferase</keyword>
<accession>A0A179BWL0</accession>
<sequence>MISLRPMRESEYSAYLAYFIPEYAAEISSNYGLSDLHSLAQAKREIAADLPEGVNTNRQVLLCLIDQSERPEMLIGYLWYKPDPAMRSAFISDFHILAAHQGKGLGKQALEAFESHLKGKGFEQIKLRVAEDNARARHVYEVTGFRVTGVNMSKAIASTEPDTRPV</sequence>
<organism evidence="4">
    <name type="scientific">Rhizobium leguminosarum</name>
    <dbReference type="NCBI Taxonomy" id="384"/>
    <lineage>
        <taxon>Bacteria</taxon>
        <taxon>Pseudomonadati</taxon>
        <taxon>Pseudomonadota</taxon>
        <taxon>Alphaproteobacteria</taxon>
        <taxon>Hyphomicrobiales</taxon>
        <taxon>Rhizobiaceae</taxon>
        <taxon>Rhizobium/Agrobacterium group</taxon>
        <taxon>Rhizobium</taxon>
    </lineage>
</organism>